<organism evidence="1">
    <name type="scientific">Tanacetum cinerariifolium</name>
    <name type="common">Dalmatian daisy</name>
    <name type="synonym">Chrysanthemum cinerariifolium</name>
    <dbReference type="NCBI Taxonomy" id="118510"/>
    <lineage>
        <taxon>Eukaryota</taxon>
        <taxon>Viridiplantae</taxon>
        <taxon>Streptophyta</taxon>
        <taxon>Embryophyta</taxon>
        <taxon>Tracheophyta</taxon>
        <taxon>Spermatophyta</taxon>
        <taxon>Magnoliopsida</taxon>
        <taxon>eudicotyledons</taxon>
        <taxon>Gunneridae</taxon>
        <taxon>Pentapetalae</taxon>
        <taxon>asterids</taxon>
        <taxon>campanulids</taxon>
        <taxon>Asterales</taxon>
        <taxon>Asteraceae</taxon>
        <taxon>Asteroideae</taxon>
        <taxon>Anthemideae</taxon>
        <taxon>Anthemidinae</taxon>
        <taxon>Tanacetum</taxon>
    </lineage>
</organism>
<dbReference type="AlphaFoldDB" id="A0A699KML3"/>
<evidence type="ECO:0000313" key="1">
    <source>
        <dbReference type="EMBL" id="GFA96388.1"/>
    </source>
</evidence>
<proteinExistence type="predicted"/>
<feature type="non-terminal residue" evidence="1">
    <location>
        <position position="1"/>
    </location>
</feature>
<reference evidence="1" key="1">
    <citation type="journal article" date="2019" name="Sci. Rep.">
        <title>Draft genome of Tanacetum cinerariifolium, the natural source of mosquito coil.</title>
        <authorList>
            <person name="Yamashiro T."/>
            <person name="Shiraishi A."/>
            <person name="Satake H."/>
            <person name="Nakayama K."/>
        </authorList>
    </citation>
    <scope>NUCLEOTIDE SEQUENCE</scope>
</reference>
<protein>
    <submittedName>
        <fullName evidence="1">Uncharacterized protein</fullName>
    </submittedName>
</protein>
<sequence length="135" mass="15734">RVNTFVDFKTELVEGSSKRAGEELTQGSFKKQKVDDDKETLELKELMEIIFNKEEVEINAIPLAVKSPKIVDWKIHKEGKKNYYQIIKADGNSKMYMVFNRMLKEFDIKDLEDLYNLVKAKYGSIKPVEDLDLLL</sequence>
<accession>A0A699KML3</accession>
<gene>
    <name evidence="1" type="ORF">Tci_668360</name>
</gene>
<dbReference type="EMBL" id="BKCJ010523223">
    <property type="protein sequence ID" value="GFA96388.1"/>
    <property type="molecule type" value="Genomic_DNA"/>
</dbReference>
<name>A0A699KML3_TANCI</name>
<comment type="caution">
    <text evidence="1">The sequence shown here is derived from an EMBL/GenBank/DDBJ whole genome shotgun (WGS) entry which is preliminary data.</text>
</comment>